<evidence type="ECO:0000313" key="3">
    <source>
        <dbReference type="Proteomes" id="UP000183898"/>
    </source>
</evidence>
<dbReference type="GO" id="GO:0016788">
    <property type="term" value="F:hydrolase activity, acting on ester bonds"/>
    <property type="evidence" value="ECO:0007669"/>
    <property type="project" value="InterPro"/>
</dbReference>
<proteinExistence type="predicted"/>
<reference evidence="2 3" key="1">
    <citation type="submission" date="2016-10" db="EMBL/GenBank/DDBJ databases">
        <authorList>
            <person name="de Groot N.N."/>
        </authorList>
    </citation>
    <scope>NUCLEOTIDE SEQUENCE [LARGE SCALE GENOMIC DNA]</scope>
    <source>
        <strain evidence="2 3">Nl18</strain>
    </source>
</reference>
<name>A0A1H8LT66_9PROT</name>
<dbReference type="EMBL" id="FOCT01000011">
    <property type="protein sequence ID" value="SEO08250.1"/>
    <property type="molecule type" value="Genomic_DNA"/>
</dbReference>
<feature type="domain" description="GPI inositol-deacylase PGAP1-like alpha/beta" evidence="1">
    <location>
        <begin position="140"/>
        <end position="213"/>
    </location>
</feature>
<dbReference type="Pfam" id="PF07819">
    <property type="entry name" value="PGAP1"/>
    <property type="match status" value="1"/>
</dbReference>
<dbReference type="RefSeq" id="WP_217638666.1">
    <property type="nucleotide sequence ID" value="NZ_FOCT01000011.1"/>
</dbReference>
<dbReference type="InterPro" id="IPR012908">
    <property type="entry name" value="PGAP1-ab_dom-like"/>
</dbReference>
<dbReference type="AlphaFoldDB" id="A0A1H8LT66"/>
<evidence type="ECO:0000259" key="1">
    <source>
        <dbReference type="Pfam" id="PF07819"/>
    </source>
</evidence>
<dbReference type="SUPFAM" id="SSF53474">
    <property type="entry name" value="alpha/beta-Hydrolases"/>
    <property type="match status" value="1"/>
</dbReference>
<dbReference type="Proteomes" id="UP000183898">
    <property type="component" value="Unassembled WGS sequence"/>
</dbReference>
<gene>
    <name evidence="2" type="ORF">SAMN05216404_11134</name>
</gene>
<evidence type="ECO:0000313" key="2">
    <source>
        <dbReference type="EMBL" id="SEO08250.1"/>
    </source>
</evidence>
<organism evidence="2 3">
    <name type="scientific">Nitrosospira multiformis</name>
    <dbReference type="NCBI Taxonomy" id="1231"/>
    <lineage>
        <taxon>Bacteria</taxon>
        <taxon>Pseudomonadati</taxon>
        <taxon>Pseudomonadota</taxon>
        <taxon>Betaproteobacteria</taxon>
        <taxon>Nitrosomonadales</taxon>
        <taxon>Nitrosomonadaceae</taxon>
        <taxon>Nitrosospira</taxon>
    </lineage>
</organism>
<protein>
    <submittedName>
        <fullName evidence="2">PGAP1-like protein</fullName>
    </submittedName>
</protein>
<dbReference type="Gene3D" id="3.40.50.1820">
    <property type="entry name" value="alpha/beta hydrolase"/>
    <property type="match status" value="1"/>
</dbReference>
<dbReference type="InterPro" id="IPR029058">
    <property type="entry name" value="AB_hydrolase_fold"/>
</dbReference>
<accession>A0A1H8LT66</accession>
<sequence length="397" mass="46075">MALPTRDRLPLILIRGFGGLDVEDEKRIAYQGFNDGTVYPGKRGENYIYEGFILRFLKSSWRYHDATNVVGYYRSKVTEGQFPLPDELSFLPTEYFVDDKVVIDPAMALNLIRTKEDPLRTLWVFRYYDLDDRKFKIYGEALVRLIDFIRSLTAHKRKDGSEPLVNIIAHSMGGLLVREVIQRTYPDSDRKADDYINKIVTLGTPHQGISFQFLKNWIGIEAEKELEHFNPVFQKDDTKRESFTQLKEYFPLDRILTVVGTNYRTYKVSASSLANRLFSISGEFGPTYNRSDGLVKQQYAQIPEAPRTFIHKCHGGFDSLVTARESFEVATRFFFGNVRARLRLVKAKILRGQDFFGKSEFFFGVSIKPRRVDFELFHQSPEAENCYGPFHKDDPER</sequence>